<dbReference type="Pfam" id="PF05960">
    <property type="entry name" value="DUF885"/>
    <property type="match status" value="1"/>
</dbReference>
<evidence type="ECO:0000313" key="1">
    <source>
        <dbReference type="EMBL" id="RUT31076.1"/>
    </source>
</evidence>
<organism evidence="1 2">
    <name type="scientific">Arsenicitalea aurantiaca</name>
    <dbReference type="NCBI Taxonomy" id="1783274"/>
    <lineage>
        <taxon>Bacteria</taxon>
        <taxon>Pseudomonadati</taxon>
        <taxon>Pseudomonadota</taxon>
        <taxon>Alphaproteobacteria</taxon>
        <taxon>Hyphomicrobiales</taxon>
        <taxon>Devosiaceae</taxon>
        <taxon>Arsenicitalea</taxon>
    </lineage>
</organism>
<reference evidence="1 2" key="1">
    <citation type="journal article" date="2016" name="Int. J. Syst. Evol. Microbiol.">
        <title>Arsenicitalea aurantiaca gen. nov., sp. nov., a new member of the family Hyphomicrobiaceae, isolated from high-arsenic sediment.</title>
        <authorList>
            <person name="Mu Y."/>
            <person name="Zhou L."/>
            <person name="Zeng X.C."/>
            <person name="Liu L."/>
            <person name="Pan Y."/>
            <person name="Chen X."/>
            <person name="Wang J."/>
            <person name="Li S."/>
            <person name="Li W.J."/>
            <person name="Wang Y."/>
        </authorList>
    </citation>
    <scope>NUCLEOTIDE SEQUENCE [LARGE SCALE GENOMIC DNA]</scope>
    <source>
        <strain evidence="1 2">42-50</strain>
    </source>
</reference>
<evidence type="ECO:0000313" key="2">
    <source>
        <dbReference type="Proteomes" id="UP000281547"/>
    </source>
</evidence>
<dbReference type="OrthoDB" id="7937304at2"/>
<accession>A0A433XAG7</accession>
<comment type="caution">
    <text evidence="1">The sequence shown here is derived from an EMBL/GenBank/DDBJ whole genome shotgun (WGS) entry which is preliminary data.</text>
</comment>
<keyword evidence="2" id="KW-1185">Reference proteome</keyword>
<sequence>MSRFDPALVDRFLAHHWRFNPVDATFMGERGYDHRLPPAGAETLDDERAGIAELLGMLEASEEPDDLGQRLDRRMMIAELTVRQAAAESRPRLANPAWYSGEAAFGIISLLLPQSAPVREAALLDRLEGVDGFLAQGAERLAGVAVPAGWVARARRECAAMALFLREDIALHEDWAEGWQAPATRAADAFERFASALDGLDDADPAAGEAYLTLLMRTQHGLDFGPREALERAEAAFARLGEEMEAMADAIRPGASAAIILAKLAAIGPESVDAAFKSYEAIDQKARKAAEGLMTLAQGYGLDYRWMAPCFRRVSQTLYFLFYRSPPGLDAGSGSVYWVTPPGSDETAFLAANPTAIVKTIHSVHHGGVGHHTQNARARVAASRLARIAGTDCALGLAFLGSGTLIEGWACYVEDLLMEADGFYSPAEMLLLKQFERRNAASVLVDIRLHLGEWSEEEAIAFYRDEAGFAPSRVAGEVVRNTMLPASRLMYWLGVEGIKALRNRWRGDTVSFHDTLLSFGHMPLAWIAEEMDRAGQLG</sequence>
<dbReference type="RefSeq" id="WP_127188322.1">
    <property type="nucleotide sequence ID" value="NZ_RZNJ01000003.1"/>
</dbReference>
<dbReference type="AlphaFoldDB" id="A0A433XAG7"/>
<dbReference type="PANTHER" id="PTHR33361">
    <property type="entry name" value="GLR0591 PROTEIN"/>
    <property type="match status" value="1"/>
</dbReference>
<dbReference type="Proteomes" id="UP000281547">
    <property type="component" value="Unassembled WGS sequence"/>
</dbReference>
<gene>
    <name evidence="1" type="ORF">EMQ25_09360</name>
</gene>
<protein>
    <submittedName>
        <fullName evidence="1">DUF885 family protein</fullName>
    </submittedName>
</protein>
<proteinExistence type="predicted"/>
<name>A0A433XAG7_9HYPH</name>
<dbReference type="InterPro" id="IPR010281">
    <property type="entry name" value="DUF885"/>
</dbReference>
<dbReference type="EMBL" id="RZNJ01000003">
    <property type="protein sequence ID" value="RUT31076.1"/>
    <property type="molecule type" value="Genomic_DNA"/>
</dbReference>
<dbReference type="PANTHER" id="PTHR33361:SF2">
    <property type="entry name" value="DUF885 DOMAIN-CONTAINING PROTEIN"/>
    <property type="match status" value="1"/>
</dbReference>